<keyword evidence="1" id="KW-0812">Transmembrane</keyword>
<sequence>MPRPEKKAGSLCRAAHSPETFRSADKYLSKNFLYIFFSANGGETRLFPSQAAGHSGKKSRLSFQGKYRKLMVRYLLFRFAFVLLWYQECFFVSRSTCAF</sequence>
<dbReference type="KEGG" id="dmm:dnm_053570"/>
<reference evidence="2" key="1">
    <citation type="journal article" date="2021" name="Microb. Physiol.">
        <title>Proteogenomic Insights into the Physiology of Marine, Sulfate-Reducing, Filamentous Desulfonema limicola and Desulfonema magnum.</title>
        <authorList>
            <person name="Schnaars V."/>
            <person name="Wohlbrand L."/>
            <person name="Scheve S."/>
            <person name="Hinrichs C."/>
            <person name="Reinhardt R."/>
            <person name="Rabus R."/>
        </authorList>
    </citation>
    <scope>NUCLEOTIDE SEQUENCE</scope>
    <source>
        <strain evidence="2">4be13</strain>
    </source>
</reference>
<proteinExistence type="predicted"/>
<accession>A0A975GPX1</accession>
<keyword evidence="3" id="KW-1185">Reference proteome</keyword>
<evidence type="ECO:0000256" key="1">
    <source>
        <dbReference type="SAM" id="Phobius"/>
    </source>
</evidence>
<dbReference type="AlphaFoldDB" id="A0A975GPX1"/>
<keyword evidence="1" id="KW-0472">Membrane</keyword>
<name>A0A975GPX1_9BACT</name>
<dbReference type="EMBL" id="CP061800">
    <property type="protein sequence ID" value="QTA89307.1"/>
    <property type="molecule type" value="Genomic_DNA"/>
</dbReference>
<dbReference type="Proteomes" id="UP000663722">
    <property type="component" value="Chromosome"/>
</dbReference>
<feature type="transmembrane region" description="Helical" evidence="1">
    <location>
        <begin position="70"/>
        <end position="87"/>
    </location>
</feature>
<gene>
    <name evidence="2" type="ORF">dnm_053570</name>
</gene>
<keyword evidence="1" id="KW-1133">Transmembrane helix</keyword>
<evidence type="ECO:0000313" key="3">
    <source>
        <dbReference type="Proteomes" id="UP000663722"/>
    </source>
</evidence>
<protein>
    <submittedName>
        <fullName evidence="2">Uncharacterized protein</fullName>
    </submittedName>
</protein>
<evidence type="ECO:0000313" key="2">
    <source>
        <dbReference type="EMBL" id="QTA89307.1"/>
    </source>
</evidence>
<organism evidence="2 3">
    <name type="scientific">Desulfonema magnum</name>
    <dbReference type="NCBI Taxonomy" id="45655"/>
    <lineage>
        <taxon>Bacteria</taxon>
        <taxon>Pseudomonadati</taxon>
        <taxon>Thermodesulfobacteriota</taxon>
        <taxon>Desulfobacteria</taxon>
        <taxon>Desulfobacterales</taxon>
        <taxon>Desulfococcaceae</taxon>
        <taxon>Desulfonema</taxon>
    </lineage>
</organism>